<reference evidence="6" key="2">
    <citation type="journal article" date="2017" name="J. Med. Entomol.">
        <title>Transcriptome Analysis of the Triatoma infestans (Hemiptera: Reduviidae) Integument.</title>
        <authorList>
            <person name="Calderon-Fernandez G.M."/>
            <person name="Moriconi D.E."/>
            <person name="Dulbecco A.B."/>
            <person name="Juarez M.P."/>
        </authorList>
    </citation>
    <scope>NUCLEOTIDE SEQUENCE</scope>
    <source>
        <strain evidence="6">Int1</strain>
        <tissue evidence="6">Integument</tissue>
    </source>
</reference>
<keyword evidence="4 5" id="KW-0472">Membrane</keyword>
<evidence type="ECO:0000256" key="2">
    <source>
        <dbReference type="ARBA" id="ARBA00022692"/>
    </source>
</evidence>
<evidence type="ECO:0000256" key="1">
    <source>
        <dbReference type="ARBA" id="ARBA00004141"/>
    </source>
</evidence>
<dbReference type="EMBL" id="GEMB01002803">
    <property type="protein sequence ID" value="JAS00395.1"/>
    <property type="molecule type" value="Transcribed_RNA"/>
</dbReference>
<keyword evidence="2 5" id="KW-0812">Transmembrane</keyword>
<dbReference type="PANTHER" id="PTHR23291:SF47">
    <property type="entry name" value="TRANSMEMBRANE BAX INHIBITOR MOTIF CONTAINING 7"/>
    <property type="match status" value="1"/>
</dbReference>
<keyword evidence="3 5" id="KW-1133">Transmembrane helix</keyword>
<feature type="transmembrane region" description="Helical" evidence="5">
    <location>
        <begin position="7"/>
        <end position="24"/>
    </location>
</feature>
<dbReference type="Pfam" id="PF01027">
    <property type="entry name" value="Bax1-I"/>
    <property type="match status" value="1"/>
</dbReference>
<dbReference type="InterPro" id="IPR006214">
    <property type="entry name" value="Bax_inhibitor_1-related"/>
</dbReference>
<proteinExistence type="inferred from homology"/>
<comment type="subcellular location">
    <subcellularLocation>
        <location evidence="1">Membrane</location>
        <topology evidence="1">Multi-pass membrane protein</topology>
    </subcellularLocation>
</comment>
<accession>A0A170YYU0</accession>
<sequence length="71" mass="8096">MEWKIATLIYASFGALIFSVYIIYDTQIMLGGNHKHSISPEEYIFAALSLYLDIVNLFMYILTIIATASRD</sequence>
<dbReference type="GO" id="GO:0016020">
    <property type="term" value="C:membrane"/>
    <property type="evidence" value="ECO:0007669"/>
    <property type="project" value="UniProtKB-SubCell"/>
</dbReference>
<comment type="caution">
    <text evidence="5">Lacks conserved residue(s) required for the propagation of feature annotation.</text>
</comment>
<evidence type="ECO:0000256" key="3">
    <source>
        <dbReference type="ARBA" id="ARBA00022989"/>
    </source>
</evidence>
<feature type="transmembrane region" description="Helical" evidence="5">
    <location>
        <begin position="44"/>
        <end position="68"/>
    </location>
</feature>
<evidence type="ECO:0000313" key="6">
    <source>
        <dbReference type="EMBL" id="JAS00395.1"/>
    </source>
</evidence>
<evidence type="ECO:0000256" key="4">
    <source>
        <dbReference type="ARBA" id="ARBA00023136"/>
    </source>
</evidence>
<organism evidence="6">
    <name type="scientific">Triatoma infestans</name>
    <name type="common">Assassin bug</name>
    <dbReference type="NCBI Taxonomy" id="30076"/>
    <lineage>
        <taxon>Eukaryota</taxon>
        <taxon>Metazoa</taxon>
        <taxon>Ecdysozoa</taxon>
        <taxon>Arthropoda</taxon>
        <taxon>Hexapoda</taxon>
        <taxon>Insecta</taxon>
        <taxon>Pterygota</taxon>
        <taxon>Neoptera</taxon>
        <taxon>Paraneoptera</taxon>
        <taxon>Hemiptera</taxon>
        <taxon>Heteroptera</taxon>
        <taxon>Panheteroptera</taxon>
        <taxon>Cimicomorpha</taxon>
        <taxon>Reduviidae</taxon>
        <taxon>Triatominae</taxon>
        <taxon>Triatoma</taxon>
    </lineage>
</organism>
<reference evidence="6" key="1">
    <citation type="submission" date="2016-04" db="EMBL/GenBank/DDBJ databases">
        <authorList>
            <person name="Calderon-Fernandez G.M.Sr."/>
        </authorList>
    </citation>
    <scope>NUCLEOTIDE SEQUENCE</scope>
    <source>
        <strain evidence="6">Int1</strain>
        <tissue evidence="6">Integument</tissue>
    </source>
</reference>
<evidence type="ECO:0000256" key="5">
    <source>
        <dbReference type="RuleBase" id="RU004379"/>
    </source>
</evidence>
<dbReference type="AlphaFoldDB" id="A0A170YYU0"/>
<dbReference type="PANTHER" id="PTHR23291">
    <property type="entry name" value="BAX INHIBITOR-RELATED"/>
    <property type="match status" value="1"/>
</dbReference>
<protein>
    <submittedName>
        <fullName evidence="6">Protein lifeguard 1-like protein</fullName>
    </submittedName>
</protein>
<comment type="similarity">
    <text evidence="5">Belongs to the BI1 family.</text>
</comment>
<name>A0A170YYU0_TRIIF</name>